<dbReference type="Gene3D" id="3.40.50.150">
    <property type="entry name" value="Vaccinia Virus protein VP39"/>
    <property type="match status" value="1"/>
</dbReference>
<dbReference type="EC" id="2.1.1.-" evidence="2"/>
<keyword evidence="3" id="KW-1185">Reference proteome</keyword>
<organism evidence="2 3">
    <name type="scientific">Ilumatobacter coccineus (strain NBRC 103263 / KCTC 29153 / YM16-304)</name>
    <dbReference type="NCBI Taxonomy" id="1313172"/>
    <lineage>
        <taxon>Bacteria</taxon>
        <taxon>Bacillati</taxon>
        <taxon>Actinomycetota</taxon>
        <taxon>Acidimicrobiia</taxon>
        <taxon>Acidimicrobiales</taxon>
        <taxon>Ilumatobacteraceae</taxon>
        <taxon>Ilumatobacter</taxon>
    </lineage>
</organism>
<dbReference type="Proteomes" id="UP000011863">
    <property type="component" value="Chromosome"/>
</dbReference>
<feature type="domain" description="Methyltransferase" evidence="1">
    <location>
        <begin position="50"/>
        <end position="144"/>
    </location>
</feature>
<dbReference type="GO" id="GO:0008168">
    <property type="term" value="F:methyltransferase activity"/>
    <property type="evidence" value="ECO:0007669"/>
    <property type="project" value="UniProtKB-KW"/>
</dbReference>
<evidence type="ECO:0000313" key="3">
    <source>
        <dbReference type="Proteomes" id="UP000011863"/>
    </source>
</evidence>
<gene>
    <name evidence="2" type="ORF">YM304_25120</name>
</gene>
<evidence type="ECO:0000313" key="2">
    <source>
        <dbReference type="EMBL" id="BAN02826.1"/>
    </source>
</evidence>
<dbReference type="KEGG" id="aym:YM304_25120"/>
<keyword evidence="2" id="KW-0489">Methyltransferase</keyword>
<sequence length="260" mass="28429">MQTAAVTSGPPAASDFYTGLVAELYRYLRAETFDPEPYARFVERSGQPALELGCGDGDPLLDLRARGLEVEGLDSSLDMLERCRAAASDRGIDVTLHHATFEGMKLDRRFGSIYFAGATFNLLPDDETAQAALGRMAEHLRPGGSALVPLFVPVSPAESDVGQIREHVTDDGVVMRLTVVAIVRDEATRVQTTALRYERLHGTDHEVVDRSWKLHWFEQDRFAAMAADAGLVTRSVHQADGSPATTHDTAFTFILGRPEA</sequence>
<reference evidence="2 3" key="1">
    <citation type="journal article" date="2013" name="Int. J. Syst. Evol. Microbiol.">
        <title>Ilumatobacter nonamiense sp. nov. and Ilumatobacter coccineum sp. nov., isolated from seashore sand.</title>
        <authorList>
            <person name="Matsumoto A."/>
            <person name="Kasai H."/>
            <person name="Matsuo Y."/>
            <person name="Shizuri Y."/>
            <person name="Ichikawa N."/>
            <person name="Fujita N."/>
            <person name="Omura S."/>
            <person name="Takahashi Y."/>
        </authorList>
    </citation>
    <scope>NUCLEOTIDE SEQUENCE [LARGE SCALE GENOMIC DNA]</scope>
    <source>
        <strain evidence="3">NBRC 103263 / KCTC 29153 / YM16-304</strain>
    </source>
</reference>
<dbReference type="Gene3D" id="2.20.130.10">
    <property type="entry name" value="CAC2371-like domains"/>
    <property type="match status" value="1"/>
</dbReference>
<dbReference type="InterPro" id="IPR029063">
    <property type="entry name" value="SAM-dependent_MTases_sf"/>
</dbReference>
<dbReference type="EMBL" id="AP012057">
    <property type="protein sequence ID" value="BAN02826.1"/>
    <property type="molecule type" value="Genomic_DNA"/>
</dbReference>
<accession>A0A6C7EFS5</accession>
<dbReference type="SUPFAM" id="SSF53335">
    <property type="entry name" value="S-adenosyl-L-methionine-dependent methyltransferases"/>
    <property type="match status" value="1"/>
</dbReference>
<dbReference type="CDD" id="cd02440">
    <property type="entry name" value="AdoMet_MTases"/>
    <property type="match status" value="1"/>
</dbReference>
<proteinExistence type="predicted"/>
<keyword evidence="2" id="KW-0808">Transferase</keyword>
<protein>
    <submittedName>
        <fullName evidence="2">Putative methyltransferase</fullName>
        <ecNumber evidence="2">2.1.1.-</ecNumber>
    </submittedName>
</protein>
<dbReference type="AlphaFoldDB" id="A0A6C7EFS5"/>
<dbReference type="InterPro" id="IPR041698">
    <property type="entry name" value="Methyltransf_25"/>
</dbReference>
<name>A0A6C7EFS5_ILUCY</name>
<dbReference type="GO" id="GO:0032259">
    <property type="term" value="P:methylation"/>
    <property type="evidence" value="ECO:0007669"/>
    <property type="project" value="UniProtKB-KW"/>
</dbReference>
<dbReference type="Pfam" id="PF13649">
    <property type="entry name" value="Methyltransf_25"/>
    <property type="match status" value="1"/>
</dbReference>
<evidence type="ECO:0000259" key="1">
    <source>
        <dbReference type="Pfam" id="PF13649"/>
    </source>
</evidence>